<keyword evidence="4" id="KW-1185">Reference proteome</keyword>
<dbReference type="Gene3D" id="6.20.240.60">
    <property type="match status" value="1"/>
</dbReference>
<evidence type="ECO:0000313" key="3">
    <source>
        <dbReference type="EMBL" id="QDI92463.1"/>
    </source>
</evidence>
<evidence type="ECO:0000313" key="4">
    <source>
        <dbReference type="Proteomes" id="UP000319756"/>
    </source>
</evidence>
<dbReference type="Pfam" id="PF07486">
    <property type="entry name" value="Hydrolase_2"/>
    <property type="match status" value="1"/>
</dbReference>
<dbReference type="Pfam" id="PF01476">
    <property type="entry name" value="LysM"/>
    <property type="match status" value="1"/>
</dbReference>
<dbReference type="SMART" id="SM00257">
    <property type="entry name" value="LysM"/>
    <property type="match status" value="1"/>
</dbReference>
<dbReference type="Proteomes" id="UP000319756">
    <property type="component" value="Chromosome"/>
</dbReference>
<dbReference type="GO" id="GO:0016787">
    <property type="term" value="F:hydrolase activity"/>
    <property type="evidence" value="ECO:0007669"/>
    <property type="project" value="InterPro"/>
</dbReference>
<dbReference type="KEGG" id="sale:EPH95_15710"/>
<dbReference type="CDD" id="cd00118">
    <property type="entry name" value="LysM"/>
    <property type="match status" value="1"/>
</dbReference>
<feature type="domain" description="LysM" evidence="2">
    <location>
        <begin position="26"/>
        <end position="69"/>
    </location>
</feature>
<dbReference type="EMBL" id="CP035485">
    <property type="protein sequence ID" value="QDI92463.1"/>
    <property type="molecule type" value="Genomic_DNA"/>
</dbReference>
<feature type="signal peptide" evidence="1">
    <location>
        <begin position="1"/>
        <end position="25"/>
    </location>
</feature>
<organism evidence="3 4">
    <name type="scientific">Salicibibacter halophilus</name>
    <dbReference type="NCBI Taxonomy" id="2502791"/>
    <lineage>
        <taxon>Bacteria</taxon>
        <taxon>Bacillati</taxon>
        <taxon>Bacillota</taxon>
        <taxon>Bacilli</taxon>
        <taxon>Bacillales</taxon>
        <taxon>Bacillaceae</taxon>
        <taxon>Salicibibacter</taxon>
    </lineage>
</organism>
<proteinExistence type="predicted"/>
<dbReference type="SUPFAM" id="SSF54106">
    <property type="entry name" value="LysM domain"/>
    <property type="match status" value="1"/>
</dbReference>
<dbReference type="PROSITE" id="PS51782">
    <property type="entry name" value="LYSM"/>
    <property type="match status" value="1"/>
</dbReference>
<dbReference type="Gene3D" id="3.10.350.10">
    <property type="entry name" value="LysM domain"/>
    <property type="match status" value="1"/>
</dbReference>
<dbReference type="RefSeq" id="WP_142090968.1">
    <property type="nucleotide sequence ID" value="NZ_CP035485.1"/>
</dbReference>
<evidence type="ECO:0000259" key="2">
    <source>
        <dbReference type="PROSITE" id="PS51782"/>
    </source>
</evidence>
<feature type="chain" id="PRO_5021871016" evidence="1">
    <location>
        <begin position="26"/>
        <end position="195"/>
    </location>
</feature>
<dbReference type="InterPro" id="IPR011105">
    <property type="entry name" value="Cell_wall_hydrolase_SleB"/>
</dbReference>
<keyword evidence="1" id="KW-0732">Signal</keyword>
<dbReference type="AlphaFoldDB" id="A0A514LKY4"/>
<dbReference type="OrthoDB" id="9785345at2"/>
<dbReference type="Gene3D" id="1.10.10.2520">
    <property type="entry name" value="Cell wall hydrolase SleB, domain 1"/>
    <property type="match status" value="1"/>
</dbReference>
<sequence>MKRLKLATLPVVAFFAFTGVSEANANTHDVNEGESLWSIGIDYGVATEDIKAENGKSEEAINPGEHLEIPESSVSPEEEELLARIIHAEAKGEPYHGKVGVGTVVLNRVADDQFPDSIEEVIYEVEGGSYQFSPVLDGTIYESADEESKQAAREAIVFDGQGQGSTYFYNPETASNHWNATRDETITIGDHVFAR</sequence>
<protein>
    <submittedName>
        <fullName evidence="3">LysM peptidoglycan-binding domain-containing protein</fullName>
    </submittedName>
</protein>
<name>A0A514LKY4_9BACI</name>
<accession>A0A514LKY4</accession>
<evidence type="ECO:0000256" key="1">
    <source>
        <dbReference type="SAM" id="SignalP"/>
    </source>
</evidence>
<reference evidence="4" key="1">
    <citation type="submission" date="2019-01" db="EMBL/GenBank/DDBJ databases">
        <title>Genomic analysis of Salicibibacter sp. NKC3-5.</title>
        <authorList>
            <person name="Oh Y.J."/>
        </authorList>
    </citation>
    <scope>NUCLEOTIDE SEQUENCE [LARGE SCALE GENOMIC DNA]</scope>
    <source>
        <strain evidence="4">NKC3-5</strain>
    </source>
</reference>
<dbReference type="InterPro" id="IPR018392">
    <property type="entry name" value="LysM"/>
</dbReference>
<dbReference type="InterPro" id="IPR042047">
    <property type="entry name" value="SleB_dom1"/>
</dbReference>
<gene>
    <name evidence="3" type="ORF">EPH95_15710</name>
</gene>
<dbReference type="InterPro" id="IPR036779">
    <property type="entry name" value="LysM_dom_sf"/>
</dbReference>